<reference evidence="2 3" key="1">
    <citation type="submission" date="2016-03" db="EMBL/GenBank/DDBJ databases">
        <title>Comparative genomics of the ectomycorrhizal sister species Rhizopogon vinicolor and Rhizopogon vesiculosus (Basidiomycota: Boletales) reveals a divergence of the mating type B locus.</title>
        <authorList>
            <person name="Mujic A.B."/>
            <person name="Kuo A."/>
            <person name="Tritt A."/>
            <person name="Lipzen A."/>
            <person name="Chen C."/>
            <person name="Johnson J."/>
            <person name="Sharma A."/>
            <person name="Barry K."/>
            <person name="Grigoriev I.V."/>
            <person name="Spatafora J.W."/>
        </authorList>
    </citation>
    <scope>NUCLEOTIDE SEQUENCE [LARGE SCALE GENOMIC DNA]</scope>
    <source>
        <strain evidence="2 3">AM-OR11-056</strain>
    </source>
</reference>
<evidence type="ECO:0000313" key="2">
    <source>
        <dbReference type="EMBL" id="OJA16382.1"/>
    </source>
</evidence>
<feature type="compositionally biased region" description="Basic and acidic residues" evidence="1">
    <location>
        <begin position="40"/>
        <end position="50"/>
    </location>
</feature>
<proteinExistence type="predicted"/>
<accession>A0A1J8Q444</accession>
<gene>
    <name evidence="2" type="ORF">AZE42_10617</name>
</gene>
<comment type="caution">
    <text evidence="2">The sequence shown here is derived from an EMBL/GenBank/DDBJ whole genome shotgun (WGS) entry which is preliminary data.</text>
</comment>
<evidence type="ECO:0000313" key="3">
    <source>
        <dbReference type="Proteomes" id="UP000183567"/>
    </source>
</evidence>
<feature type="region of interest" description="Disordered" evidence="1">
    <location>
        <begin position="23"/>
        <end position="71"/>
    </location>
</feature>
<organism evidence="2 3">
    <name type="scientific">Rhizopogon vesiculosus</name>
    <dbReference type="NCBI Taxonomy" id="180088"/>
    <lineage>
        <taxon>Eukaryota</taxon>
        <taxon>Fungi</taxon>
        <taxon>Dikarya</taxon>
        <taxon>Basidiomycota</taxon>
        <taxon>Agaricomycotina</taxon>
        <taxon>Agaricomycetes</taxon>
        <taxon>Agaricomycetidae</taxon>
        <taxon>Boletales</taxon>
        <taxon>Suillineae</taxon>
        <taxon>Rhizopogonaceae</taxon>
        <taxon>Rhizopogon</taxon>
    </lineage>
</organism>
<feature type="non-terminal residue" evidence="2">
    <location>
        <position position="71"/>
    </location>
</feature>
<sequence length="71" mass="8211">MRTATPMLRLVSHPQQQLSLLLQRRHPRRRRGHSTFRHSRQQDPHKKTDMTTDVGETFGMPSAASQTALVH</sequence>
<name>A0A1J8Q444_9AGAM</name>
<dbReference type="AlphaFoldDB" id="A0A1J8Q444"/>
<evidence type="ECO:0000256" key="1">
    <source>
        <dbReference type="SAM" id="MobiDB-lite"/>
    </source>
</evidence>
<feature type="compositionally biased region" description="Basic residues" evidence="1">
    <location>
        <begin position="23"/>
        <end position="39"/>
    </location>
</feature>
<protein>
    <submittedName>
        <fullName evidence="2">Uncharacterized protein</fullName>
    </submittedName>
</protein>
<keyword evidence="3" id="KW-1185">Reference proteome</keyword>
<dbReference type="Proteomes" id="UP000183567">
    <property type="component" value="Unassembled WGS sequence"/>
</dbReference>
<dbReference type="EMBL" id="LVVM01002590">
    <property type="protein sequence ID" value="OJA16382.1"/>
    <property type="molecule type" value="Genomic_DNA"/>
</dbReference>